<feature type="domain" description="SGNH hydrolase-type esterase" evidence="3">
    <location>
        <begin position="32"/>
        <end position="240"/>
    </location>
</feature>
<evidence type="ECO:0000313" key="4">
    <source>
        <dbReference type="EMBL" id="UOQ51176.1"/>
    </source>
</evidence>
<sequence>MKPIRATFALLLALICLSAFLPKPKVRPTLFLIGDSTVKNGKGRGDGGLWGWGNFLPAYFDTTRIKIENHALGGTSSRTFRTQGHWAKVLPRIKPGDFVILQFGHNDSSPLNDSTRARGTIKSNGEETQDIVNLLTKQPETVHSYGWYLRQFISEVRAKGATPFVCSPIPRNAWTAGKVNRSAQDYGRWAAEAARQADAPFIDLNQLVADHYDQAGEATVRATYFNATDHTHPIEAGARRNALAVAEGIRRSKSLALRKYLRKS</sequence>
<dbReference type="PANTHER" id="PTHR43695:SF1">
    <property type="entry name" value="RHAMNOGALACTURONAN ACETYLESTERASE"/>
    <property type="match status" value="1"/>
</dbReference>
<proteinExistence type="inferred from homology"/>
<organism evidence="4 5">
    <name type="scientific">Hymenobacter cellulosivorans</name>
    <dbReference type="NCBI Taxonomy" id="2932249"/>
    <lineage>
        <taxon>Bacteria</taxon>
        <taxon>Pseudomonadati</taxon>
        <taxon>Bacteroidota</taxon>
        <taxon>Cytophagia</taxon>
        <taxon>Cytophagales</taxon>
        <taxon>Hymenobacteraceae</taxon>
        <taxon>Hymenobacter</taxon>
    </lineage>
</organism>
<dbReference type="RefSeq" id="WP_244714346.1">
    <property type="nucleotide sequence ID" value="NZ_CP095049.1"/>
</dbReference>
<name>A0ABY4F9P2_9BACT</name>
<dbReference type="EMBL" id="CP095049">
    <property type="protein sequence ID" value="UOQ51176.1"/>
    <property type="molecule type" value="Genomic_DNA"/>
</dbReference>
<dbReference type="Gene3D" id="3.40.50.1110">
    <property type="entry name" value="SGNH hydrolase"/>
    <property type="match status" value="1"/>
</dbReference>
<dbReference type="InterPro" id="IPR037459">
    <property type="entry name" value="RhgT-like"/>
</dbReference>
<dbReference type="SUPFAM" id="SSF52266">
    <property type="entry name" value="SGNH hydrolase"/>
    <property type="match status" value="1"/>
</dbReference>
<keyword evidence="5" id="KW-1185">Reference proteome</keyword>
<dbReference type="InterPro" id="IPR036514">
    <property type="entry name" value="SGNH_hydro_sf"/>
</dbReference>
<gene>
    <name evidence="4" type="ORF">MUN80_15550</name>
</gene>
<dbReference type="CDD" id="cd01821">
    <property type="entry name" value="Rhamnogalacturan_acetylesterase_like"/>
    <property type="match status" value="1"/>
</dbReference>
<comment type="similarity">
    <text evidence="1">Belongs to the 'GDSL' lipolytic enzyme family.</text>
</comment>
<keyword evidence="2" id="KW-0378">Hydrolase</keyword>
<dbReference type="Proteomes" id="UP000831785">
    <property type="component" value="Chromosome"/>
</dbReference>
<evidence type="ECO:0000313" key="5">
    <source>
        <dbReference type="Proteomes" id="UP000831785"/>
    </source>
</evidence>
<dbReference type="Pfam" id="PF13472">
    <property type="entry name" value="Lipase_GDSL_2"/>
    <property type="match status" value="1"/>
</dbReference>
<protein>
    <submittedName>
        <fullName evidence="4">Rhamnogalacturonan acetylesterase</fullName>
    </submittedName>
</protein>
<reference evidence="4 5" key="1">
    <citation type="submission" date="2022-04" db="EMBL/GenBank/DDBJ databases">
        <title>Hymenobacter sp. isolated from the air.</title>
        <authorList>
            <person name="Won M."/>
            <person name="Lee C.-M."/>
            <person name="Woen H.-Y."/>
            <person name="Kwon S.-W."/>
        </authorList>
    </citation>
    <scope>NUCLEOTIDE SEQUENCE [LARGE SCALE GENOMIC DNA]</scope>
    <source>
        <strain evidence="5">5116 S-27</strain>
    </source>
</reference>
<accession>A0ABY4F9P2</accession>
<evidence type="ECO:0000256" key="1">
    <source>
        <dbReference type="ARBA" id="ARBA00008668"/>
    </source>
</evidence>
<evidence type="ECO:0000256" key="2">
    <source>
        <dbReference type="ARBA" id="ARBA00022801"/>
    </source>
</evidence>
<evidence type="ECO:0000259" key="3">
    <source>
        <dbReference type="Pfam" id="PF13472"/>
    </source>
</evidence>
<dbReference type="PANTHER" id="PTHR43695">
    <property type="entry name" value="PUTATIVE (AFU_ORTHOLOGUE AFUA_2G17250)-RELATED"/>
    <property type="match status" value="1"/>
</dbReference>
<dbReference type="InterPro" id="IPR013830">
    <property type="entry name" value="SGNH_hydro"/>
</dbReference>